<dbReference type="SUPFAM" id="SSF101744">
    <property type="entry name" value="Rof/RNase P subunit-like"/>
    <property type="match status" value="1"/>
</dbReference>
<evidence type="ECO:0000256" key="5">
    <source>
        <dbReference type="ARBA" id="ARBA00022694"/>
    </source>
</evidence>
<dbReference type="GO" id="GO:0006364">
    <property type="term" value="P:rRNA processing"/>
    <property type="evidence" value="ECO:0007669"/>
    <property type="project" value="TreeGrafter"/>
</dbReference>
<dbReference type="GO" id="GO:0001682">
    <property type="term" value="P:tRNA 5'-leader removal"/>
    <property type="evidence" value="ECO:0007669"/>
    <property type="project" value="InterPro"/>
</dbReference>
<evidence type="ECO:0000256" key="4">
    <source>
        <dbReference type="ARBA" id="ARBA00022490"/>
    </source>
</evidence>
<dbReference type="OMA" id="IPKSECV"/>
<evidence type="ECO:0000256" key="3">
    <source>
        <dbReference type="ARBA" id="ARBA00016225"/>
    </source>
</evidence>
<evidence type="ECO:0000256" key="6">
    <source>
        <dbReference type="ARBA" id="ARBA00022722"/>
    </source>
</evidence>
<dbReference type="GO" id="GO:0030677">
    <property type="term" value="C:ribonuclease P complex"/>
    <property type="evidence" value="ECO:0007669"/>
    <property type="project" value="UniProtKB-UniRule"/>
</dbReference>
<dbReference type="FunCoup" id="B4LHS7">
    <property type="interactions" value="900"/>
</dbReference>
<keyword evidence="8 11" id="KW-0378">Hydrolase</keyword>
<evidence type="ECO:0000256" key="10">
    <source>
        <dbReference type="PIRNR" id="PIRNR027081"/>
    </source>
</evidence>
<comment type="subcellular location">
    <subcellularLocation>
        <location evidence="10">Nucleus</location>
        <location evidence="10">Nucleolus</location>
    </subcellularLocation>
</comment>
<dbReference type="PIRSF" id="PIRSF027081">
    <property type="entry name" value="RNase_P/MRP_p29_subunit"/>
    <property type="match status" value="1"/>
</dbReference>
<dbReference type="PhylomeDB" id="B4LHS7"/>
<evidence type="ECO:0000313" key="12">
    <source>
        <dbReference type="Proteomes" id="UP000008792"/>
    </source>
</evidence>
<evidence type="ECO:0000256" key="2">
    <source>
        <dbReference type="ARBA" id="ARBA00006181"/>
    </source>
</evidence>
<name>B4LHS7_DROVI</name>
<dbReference type="eggNOG" id="KOG4046">
    <property type="taxonomic scope" value="Eukaryota"/>
</dbReference>
<evidence type="ECO:0000256" key="9">
    <source>
        <dbReference type="ARBA" id="ARBA00046486"/>
    </source>
</evidence>
<dbReference type="HAMAP" id="MF_00754">
    <property type="entry name" value="RNase_P_1"/>
    <property type="match status" value="1"/>
</dbReference>
<reference evidence="11 12" key="1">
    <citation type="journal article" date="2007" name="Nature">
        <title>Evolution of genes and genomes on the Drosophila phylogeny.</title>
        <authorList>
            <consortium name="Drosophila 12 Genomes Consortium"/>
            <person name="Clark A.G."/>
            <person name="Eisen M.B."/>
            <person name="Smith D.R."/>
            <person name="Bergman C.M."/>
            <person name="Oliver B."/>
            <person name="Markow T.A."/>
            <person name="Kaufman T.C."/>
            <person name="Kellis M."/>
            <person name="Gelbart W."/>
            <person name="Iyer V.N."/>
            <person name="Pollard D.A."/>
            <person name="Sackton T.B."/>
            <person name="Larracuente A.M."/>
            <person name="Singh N.D."/>
            <person name="Abad J.P."/>
            <person name="Abt D.N."/>
            <person name="Adryan B."/>
            <person name="Aguade M."/>
            <person name="Akashi H."/>
            <person name="Anderson W.W."/>
            <person name="Aquadro C.F."/>
            <person name="Ardell D.H."/>
            <person name="Arguello R."/>
            <person name="Artieri C.G."/>
            <person name="Barbash D.A."/>
            <person name="Barker D."/>
            <person name="Barsanti P."/>
            <person name="Batterham P."/>
            <person name="Batzoglou S."/>
            <person name="Begun D."/>
            <person name="Bhutkar A."/>
            <person name="Blanco E."/>
            <person name="Bosak S.A."/>
            <person name="Bradley R.K."/>
            <person name="Brand A.D."/>
            <person name="Brent M.R."/>
            <person name="Brooks A.N."/>
            <person name="Brown R.H."/>
            <person name="Butlin R.K."/>
            <person name="Caggese C."/>
            <person name="Calvi B.R."/>
            <person name="Bernardo de Carvalho A."/>
            <person name="Caspi A."/>
            <person name="Castrezana S."/>
            <person name="Celniker S.E."/>
            <person name="Chang J.L."/>
            <person name="Chapple C."/>
            <person name="Chatterji S."/>
            <person name="Chinwalla A."/>
            <person name="Civetta A."/>
            <person name="Clifton S.W."/>
            <person name="Comeron J.M."/>
            <person name="Costello J.C."/>
            <person name="Coyne J.A."/>
            <person name="Daub J."/>
            <person name="David R.G."/>
            <person name="Delcher A.L."/>
            <person name="Delehaunty K."/>
            <person name="Do C.B."/>
            <person name="Ebling H."/>
            <person name="Edwards K."/>
            <person name="Eickbush T."/>
            <person name="Evans J.D."/>
            <person name="Filipski A."/>
            <person name="Findeiss S."/>
            <person name="Freyhult E."/>
            <person name="Fulton L."/>
            <person name="Fulton R."/>
            <person name="Garcia A.C."/>
            <person name="Gardiner A."/>
            <person name="Garfield D.A."/>
            <person name="Garvin B.E."/>
            <person name="Gibson G."/>
            <person name="Gilbert D."/>
            <person name="Gnerre S."/>
            <person name="Godfrey J."/>
            <person name="Good R."/>
            <person name="Gotea V."/>
            <person name="Gravely B."/>
            <person name="Greenberg A.J."/>
            <person name="Griffiths-Jones S."/>
            <person name="Gross S."/>
            <person name="Guigo R."/>
            <person name="Gustafson E.A."/>
            <person name="Haerty W."/>
            <person name="Hahn M.W."/>
            <person name="Halligan D.L."/>
            <person name="Halpern A.L."/>
            <person name="Halter G.M."/>
            <person name="Han M.V."/>
            <person name="Heger A."/>
            <person name="Hillier L."/>
            <person name="Hinrichs A.S."/>
            <person name="Holmes I."/>
            <person name="Hoskins R.A."/>
            <person name="Hubisz M.J."/>
            <person name="Hultmark D."/>
            <person name="Huntley M.A."/>
            <person name="Jaffe D.B."/>
            <person name="Jagadeeshan S."/>
            <person name="Jeck W.R."/>
            <person name="Johnson J."/>
            <person name="Jones C.D."/>
            <person name="Jordan W.C."/>
            <person name="Karpen G.H."/>
            <person name="Kataoka E."/>
            <person name="Keightley P.D."/>
            <person name="Kheradpour P."/>
            <person name="Kirkness E.F."/>
            <person name="Koerich L.B."/>
            <person name="Kristiansen K."/>
            <person name="Kudrna D."/>
            <person name="Kulathinal R.J."/>
            <person name="Kumar S."/>
            <person name="Kwok R."/>
            <person name="Lander E."/>
            <person name="Langley C.H."/>
            <person name="Lapoint R."/>
            <person name="Lazzaro B.P."/>
            <person name="Lee S.J."/>
            <person name="Levesque L."/>
            <person name="Li R."/>
            <person name="Lin C.F."/>
            <person name="Lin M.F."/>
            <person name="Lindblad-Toh K."/>
            <person name="Llopart A."/>
            <person name="Long M."/>
            <person name="Low L."/>
            <person name="Lozovsky E."/>
            <person name="Lu J."/>
            <person name="Luo M."/>
            <person name="Machado C.A."/>
            <person name="Makalowski W."/>
            <person name="Marzo M."/>
            <person name="Matsuda M."/>
            <person name="Matzkin L."/>
            <person name="McAllister B."/>
            <person name="McBride C.S."/>
            <person name="McKernan B."/>
            <person name="McKernan K."/>
            <person name="Mendez-Lago M."/>
            <person name="Minx P."/>
            <person name="Mollenhauer M.U."/>
            <person name="Montooth K."/>
            <person name="Mount S.M."/>
            <person name="Mu X."/>
            <person name="Myers E."/>
            <person name="Negre B."/>
            <person name="Newfeld S."/>
            <person name="Nielsen R."/>
            <person name="Noor M.A."/>
            <person name="O'Grady P."/>
            <person name="Pachter L."/>
            <person name="Papaceit M."/>
            <person name="Parisi M.J."/>
            <person name="Parisi M."/>
            <person name="Parts L."/>
            <person name="Pedersen J.S."/>
            <person name="Pesole G."/>
            <person name="Phillippy A.M."/>
            <person name="Ponting C.P."/>
            <person name="Pop M."/>
            <person name="Porcelli D."/>
            <person name="Powell J.R."/>
            <person name="Prohaska S."/>
            <person name="Pruitt K."/>
            <person name="Puig M."/>
            <person name="Quesneville H."/>
            <person name="Ram K.R."/>
            <person name="Rand D."/>
            <person name="Rasmussen M.D."/>
            <person name="Reed L.K."/>
            <person name="Reenan R."/>
            <person name="Reily A."/>
            <person name="Remington K.A."/>
            <person name="Rieger T.T."/>
            <person name="Ritchie M.G."/>
            <person name="Robin C."/>
            <person name="Rogers Y.H."/>
            <person name="Rohde C."/>
            <person name="Rozas J."/>
            <person name="Rubenfield M.J."/>
            <person name="Ruiz A."/>
            <person name="Russo S."/>
            <person name="Salzberg S.L."/>
            <person name="Sanchez-Gracia A."/>
            <person name="Saranga D.J."/>
            <person name="Sato H."/>
            <person name="Schaeffer S.W."/>
            <person name="Schatz M.C."/>
            <person name="Schlenke T."/>
            <person name="Schwartz R."/>
            <person name="Segarra C."/>
            <person name="Singh R.S."/>
            <person name="Sirot L."/>
            <person name="Sirota M."/>
            <person name="Sisneros N.B."/>
            <person name="Smith C.D."/>
            <person name="Smith T.F."/>
            <person name="Spieth J."/>
            <person name="Stage D.E."/>
            <person name="Stark A."/>
            <person name="Stephan W."/>
            <person name="Strausberg R.L."/>
            <person name="Strempel S."/>
            <person name="Sturgill D."/>
            <person name="Sutton G."/>
            <person name="Sutton G.G."/>
            <person name="Tao W."/>
            <person name="Teichmann S."/>
            <person name="Tobari Y.N."/>
            <person name="Tomimura Y."/>
            <person name="Tsolas J.M."/>
            <person name="Valente V.L."/>
            <person name="Venter E."/>
            <person name="Venter J.C."/>
            <person name="Vicario S."/>
            <person name="Vieira F.G."/>
            <person name="Vilella A.J."/>
            <person name="Villasante A."/>
            <person name="Walenz B."/>
            <person name="Wang J."/>
            <person name="Wasserman M."/>
            <person name="Watts T."/>
            <person name="Wilson D."/>
            <person name="Wilson R.K."/>
            <person name="Wing R.A."/>
            <person name="Wolfner M.F."/>
            <person name="Wong A."/>
            <person name="Wong G.K."/>
            <person name="Wu C.I."/>
            <person name="Wu G."/>
            <person name="Yamamoto D."/>
            <person name="Yang H.P."/>
            <person name="Yang S.P."/>
            <person name="Yorke J.A."/>
            <person name="Yoshida K."/>
            <person name="Zdobnov E."/>
            <person name="Zhang P."/>
            <person name="Zhang Y."/>
            <person name="Zimin A.V."/>
            <person name="Baldwin J."/>
            <person name="Abdouelleil A."/>
            <person name="Abdulkadir J."/>
            <person name="Abebe A."/>
            <person name="Abera B."/>
            <person name="Abreu J."/>
            <person name="Acer S.C."/>
            <person name="Aftuck L."/>
            <person name="Alexander A."/>
            <person name="An P."/>
            <person name="Anderson E."/>
            <person name="Anderson S."/>
            <person name="Arachi H."/>
            <person name="Azer M."/>
            <person name="Bachantsang P."/>
            <person name="Barry A."/>
            <person name="Bayul T."/>
            <person name="Berlin A."/>
            <person name="Bessette D."/>
            <person name="Bloom T."/>
            <person name="Blye J."/>
            <person name="Boguslavskiy L."/>
            <person name="Bonnet C."/>
            <person name="Boukhgalter B."/>
            <person name="Bourzgui I."/>
            <person name="Brown A."/>
            <person name="Cahill P."/>
            <person name="Channer S."/>
            <person name="Cheshatsang Y."/>
            <person name="Chuda L."/>
            <person name="Citroen M."/>
            <person name="Collymore A."/>
            <person name="Cooke P."/>
            <person name="Costello M."/>
            <person name="D'Aco K."/>
            <person name="Daza R."/>
            <person name="De Haan G."/>
            <person name="DeGray S."/>
            <person name="DeMaso C."/>
            <person name="Dhargay N."/>
            <person name="Dooley K."/>
            <person name="Dooley E."/>
            <person name="Doricent M."/>
            <person name="Dorje P."/>
            <person name="Dorjee K."/>
            <person name="Dupes A."/>
            <person name="Elong R."/>
            <person name="Falk J."/>
            <person name="Farina A."/>
            <person name="Faro S."/>
            <person name="Ferguson D."/>
            <person name="Fisher S."/>
            <person name="Foley C.D."/>
            <person name="Franke A."/>
            <person name="Friedrich D."/>
            <person name="Gadbois L."/>
            <person name="Gearin G."/>
            <person name="Gearin C.R."/>
            <person name="Giannoukos G."/>
            <person name="Goode T."/>
            <person name="Graham J."/>
            <person name="Grandbois E."/>
            <person name="Grewal S."/>
            <person name="Gyaltsen K."/>
            <person name="Hafez N."/>
            <person name="Hagos B."/>
            <person name="Hall J."/>
            <person name="Henson C."/>
            <person name="Hollinger A."/>
            <person name="Honan T."/>
            <person name="Huard M.D."/>
            <person name="Hughes L."/>
            <person name="Hurhula B."/>
            <person name="Husby M.E."/>
            <person name="Kamat A."/>
            <person name="Kanga B."/>
            <person name="Kashin S."/>
            <person name="Khazanovich D."/>
            <person name="Kisner P."/>
            <person name="Lance K."/>
            <person name="Lara M."/>
            <person name="Lee W."/>
            <person name="Lennon N."/>
            <person name="Letendre F."/>
            <person name="LeVine R."/>
            <person name="Lipovsky A."/>
            <person name="Liu X."/>
            <person name="Liu J."/>
            <person name="Liu S."/>
            <person name="Lokyitsang T."/>
            <person name="Lokyitsang Y."/>
            <person name="Lubonja R."/>
            <person name="Lui A."/>
            <person name="MacDonald P."/>
            <person name="Magnisalis V."/>
            <person name="Maru K."/>
            <person name="Matthews C."/>
            <person name="McCusker W."/>
            <person name="McDonough S."/>
            <person name="Mehta T."/>
            <person name="Meldrim J."/>
            <person name="Meneus L."/>
            <person name="Mihai O."/>
            <person name="Mihalev A."/>
            <person name="Mihova T."/>
            <person name="Mittelman R."/>
            <person name="Mlenga V."/>
            <person name="Montmayeur A."/>
            <person name="Mulrain L."/>
            <person name="Navidi A."/>
            <person name="Naylor J."/>
            <person name="Negash T."/>
            <person name="Nguyen T."/>
            <person name="Nguyen N."/>
            <person name="Nicol R."/>
            <person name="Norbu C."/>
            <person name="Norbu N."/>
            <person name="Novod N."/>
            <person name="O'Neill B."/>
            <person name="Osman S."/>
            <person name="Markiewicz E."/>
            <person name="Oyono O.L."/>
            <person name="Patti C."/>
            <person name="Phunkhang P."/>
            <person name="Pierre F."/>
            <person name="Priest M."/>
            <person name="Raghuraman S."/>
            <person name="Rege F."/>
            <person name="Reyes R."/>
            <person name="Rise C."/>
            <person name="Rogov P."/>
            <person name="Ross K."/>
            <person name="Ryan E."/>
            <person name="Settipalli S."/>
            <person name="Shea T."/>
            <person name="Sherpa N."/>
            <person name="Shi L."/>
            <person name="Shih D."/>
            <person name="Sparrow T."/>
            <person name="Spaulding J."/>
            <person name="Stalker J."/>
            <person name="Stange-Thomann N."/>
            <person name="Stavropoulos S."/>
            <person name="Stone C."/>
            <person name="Strader C."/>
            <person name="Tesfaye S."/>
            <person name="Thomson T."/>
            <person name="Thoulutsang Y."/>
            <person name="Thoulutsang D."/>
            <person name="Topham K."/>
            <person name="Topping I."/>
            <person name="Tsamla T."/>
            <person name="Vassiliev H."/>
            <person name="Vo A."/>
            <person name="Wangchuk T."/>
            <person name="Wangdi T."/>
            <person name="Weiand M."/>
            <person name="Wilkinson J."/>
            <person name="Wilson A."/>
            <person name="Yadav S."/>
            <person name="Young G."/>
            <person name="Yu Q."/>
            <person name="Zembek L."/>
            <person name="Zhong D."/>
            <person name="Zimmer A."/>
            <person name="Zwirko Z."/>
            <person name="Jaffe D.B."/>
            <person name="Alvarez P."/>
            <person name="Brockman W."/>
            <person name="Butler J."/>
            <person name="Chin C."/>
            <person name="Gnerre S."/>
            <person name="Grabherr M."/>
            <person name="Kleber M."/>
            <person name="Mauceli E."/>
            <person name="MacCallum I."/>
        </authorList>
    </citation>
    <scope>NUCLEOTIDE SEQUENCE [LARGE SCALE GENOMIC DNA]</scope>
    <source>
        <strain evidence="12">Tucson 15010-1051.87</strain>
    </source>
</reference>
<dbReference type="InterPro" id="IPR036980">
    <property type="entry name" value="RNase_P/MRP_Rpp29_sf"/>
</dbReference>
<dbReference type="Gene3D" id="2.30.30.210">
    <property type="entry name" value="Ribonuclease P/MRP, subunit p29"/>
    <property type="match status" value="1"/>
</dbReference>
<keyword evidence="12" id="KW-1185">Reference proteome</keyword>
<keyword evidence="4" id="KW-0963">Cytoplasm</keyword>
<dbReference type="Proteomes" id="UP000008792">
    <property type="component" value="Unassembled WGS sequence"/>
</dbReference>
<organism evidence="11 12">
    <name type="scientific">Drosophila virilis</name>
    <name type="common">Fruit fly</name>
    <dbReference type="NCBI Taxonomy" id="7244"/>
    <lineage>
        <taxon>Eukaryota</taxon>
        <taxon>Metazoa</taxon>
        <taxon>Ecdysozoa</taxon>
        <taxon>Arthropoda</taxon>
        <taxon>Hexapoda</taxon>
        <taxon>Insecta</taxon>
        <taxon>Pterygota</taxon>
        <taxon>Neoptera</taxon>
        <taxon>Endopterygota</taxon>
        <taxon>Diptera</taxon>
        <taxon>Brachycera</taxon>
        <taxon>Muscomorpha</taxon>
        <taxon>Ephydroidea</taxon>
        <taxon>Drosophilidae</taxon>
        <taxon>Drosophila</taxon>
    </lineage>
</organism>
<protein>
    <recommendedName>
        <fullName evidence="3 10">Ribonuclease P protein subunit p29</fullName>
    </recommendedName>
</protein>
<dbReference type="InterPro" id="IPR023534">
    <property type="entry name" value="Rof/RNase_P-like"/>
</dbReference>
<dbReference type="GO" id="GO:0033204">
    <property type="term" value="F:ribonuclease P RNA binding"/>
    <property type="evidence" value="ECO:0007669"/>
    <property type="project" value="InterPro"/>
</dbReference>
<dbReference type="InterPro" id="IPR016848">
    <property type="entry name" value="RNase_P/MRP_Rpp29-subunit"/>
</dbReference>
<dbReference type="GO" id="GO:0000172">
    <property type="term" value="C:ribonuclease MRP complex"/>
    <property type="evidence" value="ECO:0007669"/>
    <property type="project" value="InterPro"/>
</dbReference>
<dbReference type="AlphaFoldDB" id="B4LHS7"/>
<proteinExistence type="inferred from homology"/>
<comment type="subunit">
    <text evidence="9">Component of nuclear RNase P and RNase MRP ribonucleoproteins. RNase P consists of a catalytic RNA moiety and 10 different protein chains; POP1, POP4, POP5, POP7, RPP14, RPP21, RPP25, RPP30, RPP38 and RPP40. Within the RNase P complex, POP1, POP7 and RPP25 form the 'finger' subcomplex, POP5, RPP14, RPP40 and homodimeric RPP30 form the 'palm' subcomplex, and RPP21, POP4 and RPP38 form the 'wrist' subcomplex. All subunits of the RNase P complex interact with the catalytic RNA. Several subunits of RNase P are also part of the RNase MRP complex. RNase MRP consists of a catalytic RNA moiety and about 8 protein subunits; POP1, POP7, RPP25, RPP30, RPP38, RPP40 and possibly also POP4 and POP5.</text>
</comment>
<accession>B4LHS7</accession>
<dbReference type="OrthoDB" id="124041at2759"/>
<dbReference type="InParanoid" id="B4LHS7"/>
<dbReference type="HOGENOM" id="CLU_078577_2_0_1"/>
<dbReference type="GO" id="GO:0005730">
    <property type="term" value="C:nucleolus"/>
    <property type="evidence" value="ECO:0007669"/>
    <property type="project" value="UniProtKB-SubCell"/>
</dbReference>
<evidence type="ECO:0000256" key="8">
    <source>
        <dbReference type="ARBA" id="ARBA00022801"/>
    </source>
</evidence>
<dbReference type="InterPro" id="IPR002730">
    <property type="entry name" value="Rpp29/RNP1"/>
</dbReference>
<dbReference type="SMART" id="SM00538">
    <property type="entry name" value="POP4"/>
    <property type="match status" value="1"/>
</dbReference>
<dbReference type="Pfam" id="PF01868">
    <property type="entry name" value="RNase_P-MRP_p29"/>
    <property type="match status" value="1"/>
</dbReference>
<dbReference type="STRING" id="7244.B4LHS7"/>
<dbReference type="PANTHER" id="PTHR13348">
    <property type="entry name" value="RIBONUCLEASE P SUBUNIT P29"/>
    <property type="match status" value="1"/>
</dbReference>
<comment type="similarity">
    <text evidence="2">Belongs to the eukaryotic/archaeal RNase P protein component 1 family.</text>
</comment>
<dbReference type="GO" id="GO:0016787">
    <property type="term" value="F:hydrolase activity"/>
    <property type="evidence" value="ECO:0007669"/>
    <property type="project" value="UniProtKB-KW"/>
</dbReference>
<dbReference type="EMBL" id="CH940647">
    <property type="protein sequence ID" value="EDW70652.1"/>
    <property type="molecule type" value="Genomic_DNA"/>
</dbReference>
<keyword evidence="7" id="KW-0255">Endonuclease</keyword>
<evidence type="ECO:0000256" key="1">
    <source>
        <dbReference type="ARBA" id="ARBA00002435"/>
    </source>
</evidence>
<dbReference type="PANTHER" id="PTHR13348:SF0">
    <property type="entry name" value="RIBONUCLEASE P PROTEIN SUBUNIT P29"/>
    <property type="match status" value="1"/>
</dbReference>
<evidence type="ECO:0000256" key="7">
    <source>
        <dbReference type="ARBA" id="ARBA00022759"/>
    </source>
</evidence>
<keyword evidence="5 10" id="KW-0819">tRNA processing</keyword>
<evidence type="ECO:0000313" key="11">
    <source>
        <dbReference type="EMBL" id="EDW70652.1"/>
    </source>
</evidence>
<keyword evidence="6" id="KW-0540">Nuclease</keyword>
<sequence>MERETETLKEFLTDLVVPHHRCNVNIIPDHITMLHGTKNKKQHSRKRRAHKSSTLTRREYAQLGLNTLPTRQMRYEQALPLHKLWRGYLREHLELREGDEVPQVHEKRYEEFSKQLVKLDLHGAKLRVVQSKCPTLVGLSGICVLDTKNVLKLLGEDHRVRTVPKSECVFGMHVDSLEFIIFGQHLNMRPAERSVKKIKSYVEPFM</sequence>
<dbReference type="KEGG" id="dvi:6623810"/>
<keyword evidence="10" id="KW-0539">Nucleus</keyword>
<comment type="function">
    <text evidence="1 10">Component of ribonuclease P, a ribonucleoprotein complex that generates mature tRNA molecules by cleaving their 5'-ends.</text>
</comment>
<dbReference type="GO" id="GO:0004519">
    <property type="term" value="F:endonuclease activity"/>
    <property type="evidence" value="ECO:0007669"/>
    <property type="project" value="UniProtKB-KW"/>
</dbReference>
<dbReference type="InterPro" id="IPR023538">
    <property type="entry name" value="RNP1"/>
</dbReference>
<gene>
    <name evidence="11" type="primary">Dvir\GJ11418</name>
    <name evidence="11" type="ORF">Dvir_GJ11418</name>
</gene>